<evidence type="ECO:0000313" key="4">
    <source>
        <dbReference type="Proteomes" id="UP000614239"/>
    </source>
</evidence>
<keyword evidence="1" id="KW-1133">Transmembrane helix</keyword>
<comment type="caution">
    <text evidence="3">The sequence shown here is derived from an EMBL/GenBank/DDBJ whole genome shotgun (WGS) entry which is preliminary data.</text>
</comment>
<keyword evidence="4" id="KW-1185">Reference proteome</keyword>
<keyword evidence="1" id="KW-0812">Transmembrane</keyword>
<evidence type="ECO:0000256" key="1">
    <source>
        <dbReference type="SAM" id="Phobius"/>
    </source>
</evidence>
<evidence type="ECO:0000313" key="3">
    <source>
        <dbReference type="EMBL" id="GGO96882.1"/>
    </source>
</evidence>
<feature type="transmembrane region" description="Helical" evidence="1">
    <location>
        <begin position="37"/>
        <end position="60"/>
    </location>
</feature>
<dbReference type="RefSeq" id="WP_080461810.1">
    <property type="nucleotide sequence ID" value="NZ_BMNJ01000002.1"/>
</dbReference>
<accession>A0A8H9HAQ0</accession>
<name>A0A8H9HAQ0_9ACTO</name>
<dbReference type="Proteomes" id="UP000614239">
    <property type="component" value="Unassembled WGS sequence"/>
</dbReference>
<proteinExistence type="predicted"/>
<evidence type="ECO:0000259" key="2">
    <source>
        <dbReference type="Pfam" id="PF07811"/>
    </source>
</evidence>
<reference evidence="3" key="2">
    <citation type="submission" date="2020-09" db="EMBL/GenBank/DDBJ databases">
        <authorList>
            <person name="Sun Q."/>
            <person name="Zhou Y."/>
        </authorList>
    </citation>
    <scope>NUCLEOTIDE SEQUENCE</scope>
    <source>
        <strain evidence="3">CGMCC 4.7372</strain>
    </source>
</reference>
<dbReference type="AlphaFoldDB" id="A0A8H9HAQ0"/>
<dbReference type="EMBL" id="BMNJ01000002">
    <property type="protein sequence ID" value="GGO96882.1"/>
    <property type="molecule type" value="Genomic_DNA"/>
</dbReference>
<feature type="domain" description="TadE-like" evidence="2">
    <location>
        <begin position="31"/>
        <end position="73"/>
    </location>
</feature>
<dbReference type="InterPro" id="IPR012495">
    <property type="entry name" value="TadE-like_dom"/>
</dbReference>
<dbReference type="Pfam" id="PF07811">
    <property type="entry name" value="TadE"/>
    <property type="match status" value="1"/>
</dbReference>
<reference evidence="3" key="1">
    <citation type="journal article" date="2014" name="Int. J. Syst. Evol. Microbiol.">
        <title>Complete genome sequence of Corynebacterium casei LMG S-19264T (=DSM 44701T), isolated from a smear-ripened cheese.</title>
        <authorList>
            <consortium name="US DOE Joint Genome Institute (JGI-PGF)"/>
            <person name="Walter F."/>
            <person name="Albersmeier A."/>
            <person name="Kalinowski J."/>
            <person name="Ruckert C."/>
        </authorList>
    </citation>
    <scope>NUCLEOTIDE SEQUENCE</scope>
    <source>
        <strain evidence="3">CGMCC 4.7372</strain>
    </source>
</reference>
<keyword evidence="1" id="KW-0472">Membrane</keyword>
<protein>
    <recommendedName>
        <fullName evidence="2">TadE-like domain-containing protein</fullName>
    </recommendedName>
</protein>
<sequence>MRFEIRGPRRLDVPRLPRCRRAPGRGSGEEGSAIAEFVMVGALVIAVAIALLQLALGLYARNVLTDAAGEGARRAALAGGTEEEATARVRALTGAALADDYVTDVRVRRVVRDGLPVVEVEASAPMPVLGLLGPGGSLRVSGHALDESALARAGATP</sequence>
<gene>
    <name evidence="3" type="ORF">GCM10011612_08160</name>
</gene>
<organism evidence="3 4">
    <name type="scientific">Actinomyces gaoshouyii</name>
    <dbReference type="NCBI Taxonomy" id="1960083"/>
    <lineage>
        <taxon>Bacteria</taxon>
        <taxon>Bacillati</taxon>
        <taxon>Actinomycetota</taxon>
        <taxon>Actinomycetes</taxon>
        <taxon>Actinomycetales</taxon>
        <taxon>Actinomycetaceae</taxon>
        <taxon>Actinomyces</taxon>
    </lineage>
</organism>